<dbReference type="InterPro" id="IPR017900">
    <property type="entry name" value="4Fe4S_Fe_S_CS"/>
</dbReference>
<feature type="domain" description="4Fe-4S ferredoxin-type" evidence="4">
    <location>
        <begin position="310"/>
        <end position="338"/>
    </location>
</feature>
<dbReference type="Pfam" id="PF12838">
    <property type="entry name" value="Fer4_7"/>
    <property type="match status" value="1"/>
</dbReference>
<dbReference type="PROSITE" id="PS51379">
    <property type="entry name" value="4FE4S_FER_2"/>
    <property type="match status" value="2"/>
</dbReference>
<keyword evidence="3" id="KW-0411">Iron-sulfur</keyword>
<dbReference type="PROSITE" id="PS00198">
    <property type="entry name" value="4FE4S_FER_1"/>
    <property type="match status" value="2"/>
</dbReference>
<feature type="domain" description="4Fe-4S ferredoxin-type" evidence="4">
    <location>
        <begin position="280"/>
        <end position="309"/>
    </location>
</feature>
<gene>
    <name evidence="5" type="ORF">SAMN04489760_10194</name>
</gene>
<evidence type="ECO:0000259" key="4">
    <source>
        <dbReference type="PROSITE" id="PS51379"/>
    </source>
</evidence>
<dbReference type="GO" id="GO:0046872">
    <property type="term" value="F:metal ion binding"/>
    <property type="evidence" value="ECO:0007669"/>
    <property type="project" value="UniProtKB-KW"/>
</dbReference>
<sequence length="423" mass="47607">MGHLTMHSYRLLQKRMDRSIPGIYDSNTLYELLKILFTDEEARLCSVMPLTYFSLGDIAKIWGKTEEESEKIIQNLAGKGLVYCYGDAGGKTFLLSPAVLGFFEFSLMRTDGKFDRKRLSELYYQYNNVEGDFIRQFASIYPPMTRIFVQEDAISDIQSEVLSYERASAGIEQASFITVGTCFCRHKMEHMGLACDNPQDVCLTFNNVAKDLASQGIAREISKSEAHAILNLCIEKGLVQIGDNTRDELVIICNCCGCCCDILLAYKRYGSTSLINPTNYIASIEKEACSGCGVCAERCPVDAISVEEDKAVVNRKICLGCGVCTRFCPVEACKLETRPEKVFVPANTFEKVAIQSIDQGKTGNFLFDNQASLVHKFLRALVNSIIKLPPVKRFLLQEKVYSKIFQVFLRQDRFKHIVKSRPD</sequence>
<reference evidence="5 6" key="1">
    <citation type="submission" date="2016-10" db="EMBL/GenBank/DDBJ databases">
        <authorList>
            <person name="de Groot N.N."/>
        </authorList>
    </citation>
    <scope>NUCLEOTIDE SEQUENCE [LARGE SCALE GENOMIC DNA]</scope>
    <source>
        <strain evidence="5 6">DSM 8423</strain>
    </source>
</reference>
<organism evidence="5 6">
    <name type="scientific">Syntrophus gentianae</name>
    <dbReference type="NCBI Taxonomy" id="43775"/>
    <lineage>
        <taxon>Bacteria</taxon>
        <taxon>Pseudomonadati</taxon>
        <taxon>Thermodesulfobacteriota</taxon>
        <taxon>Syntrophia</taxon>
        <taxon>Syntrophales</taxon>
        <taxon>Syntrophaceae</taxon>
        <taxon>Syntrophus</taxon>
    </lineage>
</organism>
<keyword evidence="6" id="KW-1185">Reference proteome</keyword>
<proteinExistence type="predicted"/>
<dbReference type="InterPro" id="IPR017896">
    <property type="entry name" value="4Fe4S_Fe-S-bd"/>
</dbReference>
<name>A0A1H7UCE1_9BACT</name>
<keyword evidence="1" id="KW-0479">Metal-binding</keyword>
<dbReference type="RefSeq" id="WP_093881811.1">
    <property type="nucleotide sequence ID" value="NZ_FOBS01000001.1"/>
</dbReference>
<evidence type="ECO:0000256" key="1">
    <source>
        <dbReference type="ARBA" id="ARBA00022723"/>
    </source>
</evidence>
<dbReference type="EMBL" id="FOBS01000001">
    <property type="protein sequence ID" value="SEL94489.1"/>
    <property type="molecule type" value="Genomic_DNA"/>
</dbReference>
<keyword evidence="2" id="KW-0408">Iron</keyword>
<evidence type="ECO:0000313" key="5">
    <source>
        <dbReference type="EMBL" id="SEL94489.1"/>
    </source>
</evidence>
<dbReference type="STRING" id="43775.SAMN04489760_10194"/>
<dbReference type="AlphaFoldDB" id="A0A1H7UCE1"/>
<dbReference type="OrthoDB" id="5422255at2"/>
<evidence type="ECO:0000313" key="6">
    <source>
        <dbReference type="Proteomes" id="UP000198744"/>
    </source>
</evidence>
<dbReference type="GO" id="GO:0051536">
    <property type="term" value="F:iron-sulfur cluster binding"/>
    <property type="evidence" value="ECO:0007669"/>
    <property type="project" value="UniProtKB-KW"/>
</dbReference>
<evidence type="ECO:0000256" key="2">
    <source>
        <dbReference type="ARBA" id="ARBA00023004"/>
    </source>
</evidence>
<accession>A0A1H7UCE1</accession>
<dbReference type="Gene3D" id="3.30.70.20">
    <property type="match status" value="1"/>
</dbReference>
<dbReference type="SUPFAM" id="SSF54862">
    <property type="entry name" value="4Fe-4S ferredoxins"/>
    <property type="match status" value="1"/>
</dbReference>
<evidence type="ECO:0000256" key="3">
    <source>
        <dbReference type="ARBA" id="ARBA00023014"/>
    </source>
</evidence>
<protein>
    <submittedName>
        <fullName evidence="5">4Fe-4S binding domain-containing protein</fullName>
    </submittedName>
</protein>
<dbReference type="Proteomes" id="UP000198744">
    <property type="component" value="Unassembled WGS sequence"/>
</dbReference>